<keyword evidence="2" id="KW-0560">Oxidoreductase</keyword>
<keyword evidence="8" id="KW-1185">Reference proteome</keyword>
<dbReference type="PROSITE" id="PS51379">
    <property type="entry name" value="4FE4S_FER_2"/>
    <property type="match status" value="1"/>
</dbReference>
<evidence type="ECO:0000313" key="8">
    <source>
        <dbReference type="Proteomes" id="UP000198736"/>
    </source>
</evidence>
<feature type="domain" description="4Fe-4S ferredoxin-type" evidence="6">
    <location>
        <begin position="119"/>
        <end position="147"/>
    </location>
</feature>
<dbReference type="GO" id="GO:0046872">
    <property type="term" value="F:metal ion binding"/>
    <property type="evidence" value="ECO:0007669"/>
    <property type="project" value="UniProtKB-KW"/>
</dbReference>
<dbReference type="STRING" id="1742973.COMA2_150074"/>
<dbReference type="InterPro" id="IPR017896">
    <property type="entry name" value="4Fe4S_Fe-S-bd"/>
</dbReference>
<feature type="domain" description="2Fe-2S ferredoxin-type" evidence="5">
    <location>
        <begin position="21"/>
        <end position="99"/>
    </location>
</feature>
<gene>
    <name evidence="7" type="ORF">COMA2_150074</name>
</gene>
<keyword evidence="1" id="KW-0479">Metal-binding</keyword>
<proteinExistence type="predicted"/>
<dbReference type="RefSeq" id="WP_090895521.1">
    <property type="nucleotide sequence ID" value="NZ_CZPZ01000007.1"/>
</dbReference>
<evidence type="ECO:0000256" key="2">
    <source>
        <dbReference type="ARBA" id="ARBA00023002"/>
    </source>
</evidence>
<evidence type="ECO:0000313" key="7">
    <source>
        <dbReference type="EMBL" id="CUS34048.1"/>
    </source>
</evidence>
<dbReference type="GO" id="GO:0051537">
    <property type="term" value="F:2 iron, 2 sulfur cluster binding"/>
    <property type="evidence" value="ECO:0007669"/>
    <property type="project" value="InterPro"/>
</dbReference>
<dbReference type="EMBL" id="CZPZ01000007">
    <property type="protein sequence ID" value="CUS34048.1"/>
    <property type="molecule type" value="Genomic_DNA"/>
</dbReference>
<evidence type="ECO:0000259" key="5">
    <source>
        <dbReference type="PROSITE" id="PS51085"/>
    </source>
</evidence>
<sequence>MASQEIDTQNIIDQPEVLKPRLVTIEIAGKKVDVPEGITVVKAMWYAGIDVVRGVGCLGGFCGACATYYRTKDDPKVRTCLACQMAVQDGMSFTMMPPFPARKATYEIQKLKDPKQDLFNLYPEAPLCRNCNACTEACPQKIDVREGVWKAVFGDFKSVSEMFMDCVMCGMCTPVCIADIAPNLVALYVSRAQGAHFSEKPVGLDVRIQEIQDGLYNDEWNTILKMNEKELAEHCATVK</sequence>
<dbReference type="SUPFAM" id="SSF46548">
    <property type="entry name" value="alpha-helical ferredoxin"/>
    <property type="match status" value="1"/>
</dbReference>
<dbReference type="SUPFAM" id="SSF54292">
    <property type="entry name" value="2Fe-2S ferredoxin-like"/>
    <property type="match status" value="1"/>
</dbReference>
<dbReference type="Proteomes" id="UP000198736">
    <property type="component" value="Unassembled WGS sequence"/>
</dbReference>
<name>A0A0S4LBR6_9BACT</name>
<dbReference type="InterPro" id="IPR042204">
    <property type="entry name" value="2Fe-2S-bd_N"/>
</dbReference>
<organism evidence="7 8">
    <name type="scientific">Candidatus Nitrospira nitrificans</name>
    <dbReference type="NCBI Taxonomy" id="1742973"/>
    <lineage>
        <taxon>Bacteria</taxon>
        <taxon>Pseudomonadati</taxon>
        <taxon>Nitrospirota</taxon>
        <taxon>Nitrospiria</taxon>
        <taxon>Nitrospirales</taxon>
        <taxon>Nitrospiraceae</taxon>
        <taxon>Nitrospira</taxon>
    </lineage>
</organism>
<accession>A0A0S4LBR6</accession>
<dbReference type="InterPro" id="IPR017900">
    <property type="entry name" value="4Fe4S_Fe_S_CS"/>
</dbReference>
<dbReference type="GO" id="GO:0016491">
    <property type="term" value="F:oxidoreductase activity"/>
    <property type="evidence" value="ECO:0007669"/>
    <property type="project" value="UniProtKB-KW"/>
</dbReference>
<dbReference type="InterPro" id="IPR001041">
    <property type="entry name" value="2Fe-2S_ferredoxin-type"/>
</dbReference>
<dbReference type="OrthoDB" id="9800558at2"/>
<keyword evidence="3" id="KW-0408">Iron</keyword>
<dbReference type="PROSITE" id="PS00198">
    <property type="entry name" value="4FE4S_FER_1"/>
    <property type="match status" value="1"/>
</dbReference>
<dbReference type="InterPro" id="IPR006058">
    <property type="entry name" value="2Fe2S_fd_BS"/>
</dbReference>
<dbReference type="Pfam" id="PF13510">
    <property type="entry name" value="Fer2_4"/>
    <property type="match status" value="1"/>
</dbReference>
<evidence type="ECO:0000256" key="1">
    <source>
        <dbReference type="ARBA" id="ARBA00022723"/>
    </source>
</evidence>
<dbReference type="CDD" id="cd00207">
    <property type="entry name" value="fer2"/>
    <property type="match status" value="1"/>
</dbReference>
<dbReference type="Gene3D" id="3.10.20.440">
    <property type="entry name" value="2Fe-2S iron-sulphur cluster binding domain, sarcosine oxidase, alpha subunit, N-terminal domain"/>
    <property type="match status" value="1"/>
</dbReference>
<keyword evidence="4" id="KW-0411">Iron-sulfur</keyword>
<dbReference type="Pfam" id="PF12838">
    <property type="entry name" value="Fer4_7"/>
    <property type="match status" value="1"/>
</dbReference>
<reference evidence="8" key="1">
    <citation type="submission" date="2015-10" db="EMBL/GenBank/DDBJ databases">
        <authorList>
            <person name="Luecker S."/>
            <person name="Luecker S."/>
        </authorList>
    </citation>
    <scope>NUCLEOTIDE SEQUENCE [LARGE SCALE GENOMIC DNA]</scope>
</reference>
<evidence type="ECO:0000256" key="3">
    <source>
        <dbReference type="ARBA" id="ARBA00023004"/>
    </source>
</evidence>
<protein>
    <submittedName>
        <fullName evidence="7">Ferredoxin</fullName>
    </submittedName>
</protein>
<dbReference type="PROSITE" id="PS00197">
    <property type="entry name" value="2FE2S_FER_1"/>
    <property type="match status" value="1"/>
</dbReference>
<evidence type="ECO:0000256" key="4">
    <source>
        <dbReference type="ARBA" id="ARBA00023014"/>
    </source>
</evidence>
<dbReference type="PROSITE" id="PS51085">
    <property type="entry name" value="2FE2S_FER_2"/>
    <property type="match status" value="1"/>
</dbReference>
<dbReference type="InterPro" id="IPR036010">
    <property type="entry name" value="2Fe-2S_ferredoxin-like_sf"/>
</dbReference>
<evidence type="ECO:0000259" key="6">
    <source>
        <dbReference type="PROSITE" id="PS51379"/>
    </source>
</evidence>
<dbReference type="AlphaFoldDB" id="A0A0S4LBR6"/>